<gene>
    <name evidence="2" type="ORF">Kalk_02715</name>
</gene>
<evidence type="ECO:0000313" key="2">
    <source>
        <dbReference type="EMBL" id="AUM11400.1"/>
    </source>
</evidence>
<evidence type="ECO:0008006" key="4">
    <source>
        <dbReference type="Google" id="ProtNLM"/>
    </source>
</evidence>
<keyword evidence="3" id="KW-1185">Reference proteome</keyword>
<sequence length="170" mass="19326">MASWICIKRSRWGCNGWHAEWWSFYVDKRLLPQRKLAEAKSMRRALLEQLDRLMALIPGAMKGYAPDPVLLHGDLWSGNMAVDAQGKPTLFDPAVYFGDAETDLAMTRMFGAPGEAFYDAYHHAIAVREGHVLRRNLYDLYHWLNHFNLFGVIYLGQVESALNAALAELG</sequence>
<dbReference type="AlphaFoldDB" id="A0A2K9LGM8"/>
<comment type="similarity">
    <text evidence="1">Belongs to the fructosamine kinase family.</text>
</comment>
<dbReference type="OrthoDB" id="5291879at2"/>
<proteinExistence type="inferred from homology"/>
<dbReference type="KEGG" id="kak:Kalk_02715"/>
<dbReference type="Pfam" id="PF03881">
    <property type="entry name" value="Fructosamin_kin"/>
    <property type="match status" value="1"/>
</dbReference>
<dbReference type="Gene3D" id="3.90.1200.10">
    <property type="match status" value="1"/>
</dbReference>
<dbReference type="EMBL" id="CP022684">
    <property type="protein sequence ID" value="AUM11400.1"/>
    <property type="molecule type" value="Genomic_DNA"/>
</dbReference>
<dbReference type="Proteomes" id="UP000235116">
    <property type="component" value="Chromosome"/>
</dbReference>
<accession>A0A2K9LGM8</accession>
<name>A0A2K9LGM8_9GAMM</name>
<dbReference type="InterPro" id="IPR016477">
    <property type="entry name" value="Fructo-/Ketosamine-3-kinase"/>
</dbReference>
<protein>
    <recommendedName>
        <fullName evidence="4">Fructosamine kinase</fullName>
    </recommendedName>
</protein>
<evidence type="ECO:0000256" key="1">
    <source>
        <dbReference type="ARBA" id="ARBA00009460"/>
    </source>
</evidence>
<dbReference type="SUPFAM" id="SSF56112">
    <property type="entry name" value="Protein kinase-like (PK-like)"/>
    <property type="match status" value="1"/>
</dbReference>
<dbReference type="InterPro" id="IPR011009">
    <property type="entry name" value="Kinase-like_dom_sf"/>
</dbReference>
<evidence type="ECO:0000313" key="3">
    <source>
        <dbReference type="Proteomes" id="UP000235116"/>
    </source>
</evidence>
<dbReference type="PANTHER" id="PTHR12149">
    <property type="entry name" value="FRUCTOSAMINE 3 KINASE-RELATED PROTEIN"/>
    <property type="match status" value="1"/>
</dbReference>
<organism evidence="2 3">
    <name type="scientific">Ketobacter alkanivorans</name>
    <dbReference type="NCBI Taxonomy" id="1917421"/>
    <lineage>
        <taxon>Bacteria</taxon>
        <taxon>Pseudomonadati</taxon>
        <taxon>Pseudomonadota</taxon>
        <taxon>Gammaproteobacteria</taxon>
        <taxon>Pseudomonadales</taxon>
        <taxon>Ketobacteraceae</taxon>
        <taxon>Ketobacter</taxon>
    </lineage>
</organism>
<reference evidence="3" key="1">
    <citation type="submission" date="2017-08" db="EMBL/GenBank/DDBJ databases">
        <title>Direct submision.</title>
        <authorList>
            <person name="Kim S.-J."/>
            <person name="Rhee S.-K."/>
        </authorList>
    </citation>
    <scope>NUCLEOTIDE SEQUENCE [LARGE SCALE GENOMIC DNA]</scope>
    <source>
        <strain evidence="3">GI5</strain>
    </source>
</reference>
<dbReference type="PANTHER" id="PTHR12149:SF8">
    <property type="entry name" value="PROTEIN-RIBULOSAMINE 3-KINASE"/>
    <property type="match status" value="1"/>
</dbReference>